<evidence type="ECO:0000313" key="6">
    <source>
        <dbReference type="WBParaSite" id="nRc.2.0.1.t13672-RA"/>
    </source>
</evidence>
<dbReference type="InterPro" id="IPR036961">
    <property type="entry name" value="Kinesin_motor_dom_sf"/>
</dbReference>
<keyword evidence="2" id="KW-0067">ATP-binding</keyword>
<dbReference type="GO" id="GO:0003777">
    <property type="term" value="F:microtubule motor activity"/>
    <property type="evidence" value="ECO:0007669"/>
    <property type="project" value="InterPro"/>
</dbReference>
<evidence type="ECO:0000256" key="3">
    <source>
        <dbReference type="PROSITE-ProRule" id="PRU00283"/>
    </source>
</evidence>
<evidence type="ECO:0000256" key="2">
    <source>
        <dbReference type="ARBA" id="ARBA00022840"/>
    </source>
</evidence>
<dbReference type="InterPro" id="IPR027417">
    <property type="entry name" value="P-loop_NTPase"/>
</dbReference>
<dbReference type="GO" id="GO:0008017">
    <property type="term" value="F:microtubule binding"/>
    <property type="evidence" value="ECO:0007669"/>
    <property type="project" value="InterPro"/>
</dbReference>
<name>A0A915IJV6_ROMCU</name>
<evidence type="ECO:0000256" key="1">
    <source>
        <dbReference type="ARBA" id="ARBA00022741"/>
    </source>
</evidence>
<dbReference type="SUPFAM" id="SSF52540">
    <property type="entry name" value="P-loop containing nucleoside triphosphate hydrolases"/>
    <property type="match status" value="1"/>
</dbReference>
<dbReference type="Gene3D" id="3.40.850.10">
    <property type="entry name" value="Kinesin motor domain"/>
    <property type="match status" value="1"/>
</dbReference>
<comment type="caution">
    <text evidence="3">Lacks conserved residue(s) required for the propagation of feature annotation.</text>
</comment>
<evidence type="ECO:0000259" key="4">
    <source>
        <dbReference type="PROSITE" id="PS50067"/>
    </source>
</evidence>
<sequence length="128" mass="14652">MASETIVLESVCACDRFRSQKYRPAKIKIVLKDNSCWETTVCGVKTTRENDGKCLEKENENCLGDVPVKTDGSFSGFKYLIWISFAEIYNQYAYDLLDVAPNSENKRRIRLKLSEDSRGLVYVKGTDY</sequence>
<feature type="domain" description="Kinesin motor" evidence="4">
    <location>
        <begin position="1"/>
        <end position="128"/>
    </location>
</feature>
<proteinExistence type="inferred from homology"/>
<dbReference type="AlphaFoldDB" id="A0A915IJV6"/>
<dbReference type="GO" id="GO:0005524">
    <property type="term" value="F:ATP binding"/>
    <property type="evidence" value="ECO:0007669"/>
    <property type="project" value="UniProtKB-KW"/>
</dbReference>
<evidence type="ECO:0000313" key="5">
    <source>
        <dbReference type="Proteomes" id="UP000887565"/>
    </source>
</evidence>
<dbReference type="PROSITE" id="PS50067">
    <property type="entry name" value="KINESIN_MOTOR_2"/>
    <property type="match status" value="1"/>
</dbReference>
<reference evidence="6" key="1">
    <citation type="submission" date="2022-11" db="UniProtKB">
        <authorList>
            <consortium name="WormBaseParasite"/>
        </authorList>
    </citation>
    <scope>IDENTIFICATION</scope>
</reference>
<keyword evidence="5" id="KW-1185">Reference proteome</keyword>
<dbReference type="InterPro" id="IPR001752">
    <property type="entry name" value="Kinesin_motor_dom"/>
</dbReference>
<accession>A0A915IJV6</accession>
<protein>
    <submittedName>
        <fullName evidence="6">Kinesin motor domain-containing protein</fullName>
    </submittedName>
</protein>
<organism evidence="5 6">
    <name type="scientific">Romanomermis culicivorax</name>
    <name type="common">Nematode worm</name>
    <dbReference type="NCBI Taxonomy" id="13658"/>
    <lineage>
        <taxon>Eukaryota</taxon>
        <taxon>Metazoa</taxon>
        <taxon>Ecdysozoa</taxon>
        <taxon>Nematoda</taxon>
        <taxon>Enoplea</taxon>
        <taxon>Dorylaimia</taxon>
        <taxon>Mermithida</taxon>
        <taxon>Mermithoidea</taxon>
        <taxon>Mermithidae</taxon>
        <taxon>Romanomermis</taxon>
    </lineage>
</organism>
<dbReference type="GO" id="GO:0007018">
    <property type="term" value="P:microtubule-based movement"/>
    <property type="evidence" value="ECO:0007669"/>
    <property type="project" value="InterPro"/>
</dbReference>
<dbReference type="Proteomes" id="UP000887565">
    <property type="component" value="Unplaced"/>
</dbReference>
<keyword evidence="1" id="KW-0547">Nucleotide-binding</keyword>
<dbReference type="WBParaSite" id="nRc.2.0.1.t13672-RA">
    <property type="protein sequence ID" value="nRc.2.0.1.t13672-RA"/>
    <property type="gene ID" value="nRc.2.0.1.g13672"/>
</dbReference>
<comment type="similarity">
    <text evidence="3">Belongs to the TRAFAC class myosin-kinesin ATPase superfamily. Kinesin family.</text>
</comment>